<organism evidence="1 2">
    <name type="scientific">Lentisphaera profundi</name>
    <dbReference type="NCBI Taxonomy" id="1658616"/>
    <lineage>
        <taxon>Bacteria</taxon>
        <taxon>Pseudomonadati</taxon>
        <taxon>Lentisphaerota</taxon>
        <taxon>Lentisphaeria</taxon>
        <taxon>Lentisphaerales</taxon>
        <taxon>Lentisphaeraceae</taxon>
        <taxon>Lentisphaera</taxon>
    </lineage>
</organism>
<proteinExistence type="predicted"/>
<accession>A0ABY7VWA1</accession>
<name>A0ABY7VWA1_9BACT</name>
<dbReference type="Pfam" id="PF09720">
    <property type="entry name" value="Unstab_antitox"/>
    <property type="match status" value="1"/>
</dbReference>
<evidence type="ECO:0000313" key="1">
    <source>
        <dbReference type="EMBL" id="WDE97167.1"/>
    </source>
</evidence>
<dbReference type="EMBL" id="CP117811">
    <property type="protein sequence ID" value="WDE97167.1"/>
    <property type="molecule type" value="Genomic_DNA"/>
</dbReference>
<protein>
    <submittedName>
        <fullName evidence="1">Addiction module protein</fullName>
    </submittedName>
</protein>
<keyword evidence="2" id="KW-1185">Reference proteome</keyword>
<dbReference type="InterPro" id="IPR013406">
    <property type="entry name" value="CHP02574_addiction_mod"/>
</dbReference>
<evidence type="ECO:0000313" key="2">
    <source>
        <dbReference type="Proteomes" id="UP001214250"/>
    </source>
</evidence>
<dbReference type="RefSeq" id="WP_274151394.1">
    <property type="nucleotide sequence ID" value="NZ_CP117811.1"/>
</dbReference>
<sequence length="75" mass="8489">MLNTKELISEMVSLPVDIRAMLASRLLESLNHPDPSIDAEWAKVAEQRVSKIKSGEVKTIPGDQVFRKIQNKMKK</sequence>
<reference evidence="1 2" key="1">
    <citation type="submission" date="2023-02" db="EMBL/GenBank/DDBJ databases">
        <title>Genome sequence of Lentisphaera profundi SAORIC-696.</title>
        <authorList>
            <person name="Kim e."/>
            <person name="Cho J.-C."/>
            <person name="Choi A."/>
            <person name="Kang I."/>
        </authorList>
    </citation>
    <scope>NUCLEOTIDE SEQUENCE [LARGE SCALE GENOMIC DNA]</scope>
    <source>
        <strain evidence="1 2">SAORIC-696</strain>
    </source>
</reference>
<dbReference type="Proteomes" id="UP001214250">
    <property type="component" value="Chromosome 1"/>
</dbReference>
<gene>
    <name evidence="1" type="ORF">PQO03_04260</name>
</gene>